<reference evidence="2" key="1">
    <citation type="submission" date="2022-07" db="EMBL/GenBank/DDBJ databases">
        <authorList>
            <person name="Macas J."/>
            <person name="Novak P."/>
            <person name="Neumann P."/>
        </authorList>
    </citation>
    <scope>NUCLEOTIDE SEQUENCE</scope>
</reference>
<evidence type="ECO:0000313" key="3">
    <source>
        <dbReference type="Proteomes" id="UP001152523"/>
    </source>
</evidence>
<dbReference type="SUPFAM" id="SSF56219">
    <property type="entry name" value="DNase I-like"/>
    <property type="match status" value="1"/>
</dbReference>
<keyword evidence="3" id="KW-1185">Reference proteome</keyword>
<organism evidence="2 3">
    <name type="scientific">Cuscuta epithymum</name>
    <dbReference type="NCBI Taxonomy" id="186058"/>
    <lineage>
        <taxon>Eukaryota</taxon>
        <taxon>Viridiplantae</taxon>
        <taxon>Streptophyta</taxon>
        <taxon>Embryophyta</taxon>
        <taxon>Tracheophyta</taxon>
        <taxon>Spermatophyta</taxon>
        <taxon>Magnoliopsida</taxon>
        <taxon>eudicotyledons</taxon>
        <taxon>Gunneridae</taxon>
        <taxon>Pentapetalae</taxon>
        <taxon>asterids</taxon>
        <taxon>lamiids</taxon>
        <taxon>Solanales</taxon>
        <taxon>Convolvulaceae</taxon>
        <taxon>Cuscuteae</taxon>
        <taxon>Cuscuta</taxon>
        <taxon>Cuscuta subgen. Cuscuta</taxon>
    </lineage>
</organism>
<sequence length="166" mass="19653">MILLNWNTRGLLSSSSRLQSIITQWNISLFTVFEPMVSITSTELYKNQLGFSHVYPKMDNRIWVFWKEDLFTIDNILESDQYVHVKVIVRDLGYTFWLTNVYGKYTRGDRSRLWNNLRTWKDGNNELWVVGGDFNVIGSLDDHHVHREQIHMDRGPLLWQGMEETG</sequence>
<dbReference type="Proteomes" id="UP001152523">
    <property type="component" value="Unassembled WGS sequence"/>
</dbReference>
<name>A0AAV0G1I6_9ASTE</name>
<evidence type="ECO:0000313" key="2">
    <source>
        <dbReference type="EMBL" id="CAH9141791.1"/>
    </source>
</evidence>
<gene>
    <name evidence="2" type="ORF">CEPIT_LOCUS39403</name>
</gene>
<feature type="domain" description="Endonuclease/exonuclease/phosphatase" evidence="1">
    <location>
        <begin position="5"/>
        <end position="153"/>
    </location>
</feature>
<dbReference type="AlphaFoldDB" id="A0AAV0G1I6"/>
<evidence type="ECO:0000259" key="1">
    <source>
        <dbReference type="Pfam" id="PF03372"/>
    </source>
</evidence>
<dbReference type="InterPro" id="IPR005135">
    <property type="entry name" value="Endo/exonuclease/phosphatase"/>
</dbReference>
<protein>
    <recommendedName>
        <fullName evidence="1">Endonuclease/exonuclease/phosphatase domain-containing protein</fullName>
    </recommendedName>
</protein>
<accession>A0AAV0G1I6</accession>
<dbReference type="EMBL" id="CAMAPF010001033">
    <property type="protein sequence ID" value="CAH9141791.1"/>
    <property type="molecule type" value="Genomic_DNA"/>
</dbReference>
<dbReference type="GO" id="GO:0003824">
    <property type="term" value="F:catalytic activity"/>
    <property type="evidence" value="ECO:0007669"/>
    <property type="project" value="InterPro"/>
</dbReference>
<dbReference type="InterPro" id="IPR036691">
    <property type="entry name" value="Endo/exonu/phosph_ase_sf"/>
</dbReference>
<dbReference type="Gene3D" id="3.60.10.10">
    <property type="entry name" value="Endonuclease/exonuclease/phosphatase"/>
    <property type="match status" value="1"/>
</dbReference>
<proteinExistence type="predicted"/>
<comment type="caution">
    <text evidence="2">The sequence shown here is derived from an EMBL/GenBank/DDBJ whole genome shotgun (WGS) entry which is preliminary data.</text>
</comment>
<dbReference type="Pfam" id="PF03372">
    <property type="entry name" value="Exo_endo_phos"/>
    <property type="match status" value="1"/>
</dbReference>